<dbReference type="InterPro" id="IPR043781">
    <property type="entry name" value="DUF5723"/>
</dbReference>
<feature type="signal peptide" evidence="1">
    <location>
        <begin position="1"/>
        <end position="18"/>
    </location>
</feature>
<dbReference type="Pfam" id="PF18990">
    <property type="entry name" value="DUF5723"/>
    <property type="match status" value="1"/>
</dbReference>
<keyword evidence="4" id="KW-1185">Reference proteome</keyword>
<accession>A0ABW5K3R8</accession>
<protein>
    <submittedName>
        <fullName evidence="3">DUF5723 family protein</fullName>
    </submittedName>
</protein>
<dbReference type="EMBL" id="JBHULM010000011">
    <property type="protein sequence ID" value="MFD2543554.1"/>
    <property type="molecule type" value="Genomic_DNA"/>
</dbReference>
<keyword evidence="1" id="KW-0732">Signal</keyword>
<feature type="chain" id="PRO_5046794239" evidence="1">
    <location>
        <begin position="19"/>
        <end position="472"/>
    </location>
</feature>
<organism evidence="3 4">
    <name type="scientific">Lacinutrix gracilariae</name>
    <dbReference type="NCBI Taxonomy" id="1747198"/>
    <lineage>
        <taxon>Bacteria</taxon>
        <taxon>Pseudomonadati</taxon>
        <taxon>Bacteroidota</taxon>
        <taxon>Flavobacteriia</taxon>
        <taxon>Flavobacteriales</taxon>
        <taxon>Flavobacteriaceae</taxon>
        <taxon>Lacinutrix</taxon>
    </lineage>
</organism>
<evidence type="ECO:0000313" key="3">
    <source>
        <dbReference type="EMBL" id="MFD2543554.1"/>
    </source>
</evidence>
<dbReference type="RefSeq" id="WP_379905545.1">
    <property type="nucleotide sequence ID" value="NZ_JBHULM010000011.1"/>
</dbReference>
<gene>
    <name evidence="3" type="ORF">ACFSSB_14575</name>
</gene>
<comment type="caution">
    <text evidence="3">The sequence shown here is derived from an EMBL/GenBank/DDBJ whole genome shotgun (WGS) entry which is preliminary data.</text>
</comment>
<dbReference type="Proteomes" id="UP001597467">
    <property type="component" value="Unassembled WGS sequence"/>
</dbReference>
<evidence type="ECO:0000259" key="2">
    <source>
        <dbReference type="Pfam" id="PF18990"/>
    </source>
</evidence>
<proteinExistence type="predicted"/>
<name>A0ABW5K3R8_9FLAO</name>
<feature type="domain" description="DUF5723" evidence="2">
    <location>
        <begin position="38"/>
        <end position="443"/>
    </location>
</feature>
<sequence>MKALSLLLLITTCCVTFAQNKQLLYGFHEIPQNLLINPGAPVTNNGFIGIPFLSHIHANLGMSKLTVYDVFADDGRDFNSKLKDAIYAMKDTDYFAVNQQLDLFSAGFAFGRGFEKDKYLSFGMYQETNAFVYFPKDYAVLAYEGNHENIDRVFNLGHLNTSAEILAVFHLGFNKKVNKKLTYGLRGKIYSSIFNVNATNNRGTFQTTVGENNFLNHQFYLDLEVQTSGLKSLLEDENTELSKDISTIVQRAFFGGNLGLGLDIGFTYSFTDQWMLEASIQDVGFIKYNKDVENYQLDGNLTFEGINPLFPESGEGQTAEEYWDTVEEDFEELFKIDTTNTKYTLAKPIKFNAVLQYAFGKKNSKECNCLSVQEDFQNRIGAHLFLMKRPRKPQAALTAFYYRRLLSNLGIKTSYTLDAYSFSNVGLAVSTTIKNIHFYIAADNLLKYKNLAKAQSVSLQLGFNYIFKSNEN</sequence>
<reference evidence="4" key="1">
    <citation type="journal article" date="2019" name="Int. J. Syst. Evol. Microbiol.">
        <title>The Global Catalogue of Microorganisms (GCM) 10K type strain sequencing project: providing services to taxonomists for standard genome sequencing and annotation.</title>
        <authorList>
            <consortium name="The Broad Institute Genomics Platform"/>
            <consortium name="The Broad Institute Genome Sequencing Center for Infectious Disease"/>
            <person name="Wu L."/>
            <person name="Ma J."/>
        </authorList>
    </citation>
    <scope>NUCLEOTIDE SEQUENCE [LARGE SCALE GENOMIC DNA]</scope>
    <source>
        <strain evidence="4">KCTC 42808</strain>
    </source>
</reference>
<evidence type="ECO:0000256" key="1">
    <source>
        <dbReference type="SAM" id="SignalP"/>
    </source>
</evidence>
<evidence type="ECO:0000313" key="4">
    <source>
        <dbReference type="Proteomes" id="UP001597467"/>
    </source>
</evidence>